<protein>
    <submittedName>
        <fullName evidence="1">Uncharacterized protein</fullName>
    </submittedName>
</protein>
<proteinExistence type="predicted"/>
<name>K2QJS8_MACPH</name>
<evidence type="ECO:0000313" key="1">
    <source>
        <dbReference type="EMBL" id="EKG10051.1"/>
    </source>
</evidence>
<evidence type="ECO:0000313" key="2">
    <source>
        <dbReference type="Proteomes" id="UP000007129"/>
    </source>
</evidence>
<dbReference type="Proteomes" id="UP000007129">
    <property type="component" value="Unassembled WGS sequence"/>
</dbReference>
<dbReference type="HOGENOM" id="CLU_1644049_0_0_1"/>
<accession>K2QJS8</accession>
<reference evidence="1 2" key="1">
    <citation type="journal article" date="2012" name="BMC Genomics">
        <title>Tools to kill: Genome of one of the most destructive plant pathogenic fungi Macrophomina phaseolina.</title>
        <authorList>
            <person name="Islam M.S."/>
            <person name="Haque M.S."/>
            <person name="Islam M.M."/>
            <person name="Emdad E.M."/>
            <person name="Halim A."/>
            <person name="Hossen Q.M.M."/>
            <person name="Hossain M.Z."/>
            <person name="Ahmed B."/>
            <person name="Rahim S."/>
            <person name="Rahman M.S."/>
            <person name="Alam M.M."/>
            <person name="Hou S."/>
            <person name="Wan X."/>
            <person name="Saito J.A."/>
            <person name="Alam M."/>
        </authorList>
    </citation>
    <scope>NUCLEOTIDE SEQUENCE [LARGE SCALE GENOMIC DNA]</scope>
    <source>
        <strain evidence="1 2">MS6</strain>
    </source>
</reference>
<dbReference type="InParanoid" id="K2QJS8"/>
<gene>
    <name evidence="1" type="ORF">MPH_12878</name>
</gene>
<sequence>MIATNVVCVSSLCERIAVELAHLNENTAQSGRAKSRRASQKDSSCWRRPREITAQVGGECPFKKVTERWRCLDAPLISRVRPTIPYRRSIFGVAAVVLGSRSPKVPEIRWLANCFYLPGQAARERDLHDGDLSVHLKLGMPRGPAPAIGPVRERASRSRDV</sequence>
<dbReference type="AlphaFoldDB" id="K2QJS8"/>
<dbReference type="VEuPathDB" id="FungiDB:MPH_12878"/>
<comment type="caution">
    <text evidence="1">The sequence shown here is derived from an EMBL/GenBank/DDBJ whole genome shotgun (WGS) entry which is preliminary data.</text>
</comment>
<organism evidence="1 2">
    <name type="scientific">Macrophomina phaseolina (strain MS6)</name>
    <name type="common">Charcoal rot fungus</name>
    <dbReference type="NCBI Taxonomy" id="1126212"/>
    <lineage>
        <taxon>Eukaryota</taxon>
        <taxon>Fungi</taxon>
        <taxon>Dikarya</taxon>
        <taxon>Ascomycota</taxon>
        <taxon>Pezizomycotina</taxon>
        <taxon>Dothideomycetes</taxon>
        <taxon>Dothideomycetes incertae sedis</taxon>
        <taxon>Botryosphaeriales</taxon>
        <taxon>Botryosphaeriaceae</taxon>
        <taxon>Macrophomina</taxon>
    </lineage>
</organism>
<dbReference type="EMBL" id="AHHD01000531">
    <property type="protein sequence ID" value="EKG10051.1"/>
    <property type="molecule type" value="Genomic_DNA"/>
</dbReference>